<sequence length="48" mass="5279">MLNPALVAGRQKAKESDGNLKVPRSSEIKRQKPTGIREFLASAREKAT</sequence>
<feature type="non-terminal residue" evidence="2">
    <location>
        <position position="48"/>
    </location>
</feature>
<dbReference type="EMBL" id="LXQA011075007">
    <property type="protein sequence ID" value="MCI83765.1"/>
    <property type="molecule type" value="Genomic_DNA"/>
</dbReference>
<evidence type="ECO:0000313" key="3">
    <source>
        <dbReference type="Proteomes" id="UP000265520"/>
    </source>
</evidence>
<name>A0A392VA79_9FABA</name>
<proteinExistence type="predicted"/>
<dbReference type="AlphaFoldDB" id="A0A392VA79"/>
<organism evidence="2 3">
    <name type="scientific">Trifolium medium</name>
    <dbReference type="NCBI Taxonomy" id="97028"/>
    <lineage>
        <taxon>Eukaryota</taxon>
        <taxon>Viridiplantae</taxon>
        <taxon>Streptophyta</taxon>
        <taxon>Embryophyta</taxon>
        <taxon>Tracheophyta</taxon>
        <taxon>Spermatophyta</taxon>
        <taxon>Magnoliopsida</taxon>
        <taxon>eudicotyledons</taxon>
        <taxon>Gunneridae</taxon>
        <taxon>Pentapetalae</taxon>
        <taxon>rosids</taxon>
        <taxon>fabids</taxon>
        <taxon>Fabales</taxon>
        <taxon>Fabaceae</taxon>
        <taxon>Papilionoideae</taxon>
        <taxon>50 kb inversion clade</taxon>
        <taxon>NPAAA clade</taxon>
        <taxon>Hologalegina</taxon>
        <taxon>IRL clade</taxon>
        <taxon>Trifolieae</taxon>
        <taxon>Trifolium</taxon>
    </lineage>
</organism>
<feature type="region of interest" description="Disordered" evidence="1">
    <location>
        <begin position="1"/>
        <end position="36"/>
    </location>
</feature>
<feature type="compositionally biased region" description="Basic and acidic residues" evidence="1">
    <location>
        <begin position="12"/>
        <end position="30"/>
    </location>
</feature>
<accession>A0A392VA79</accession>
<comment type="caution">
    <text evidence="2">The sequence shown here is derived from an EMBL/GenBank/DDBJ whole genome shotgun (WGS) entry which is preliminary data.</text>
</comment>
<evidence type="ECO:0000313" key="2">
    <source>
        <dbReference type="EMBL" id="MCI83765.1"/>
    </source>
</evidence>
<reference evidence="2 3" key="1">
    <citation type="journal article" date="2018" name="Front. Plant Sci.">
        <title>Red Clover (Trifolium pratense) and Zigzag Clover (T. medium) - A Picture of Genomic Similarities and Differences.</title>
        <authorList>
            <person name="Dluhosova J."/>
            <person name="Istvanek J."/>
            <person name="Nedelnik J."/>
            <person name="Repkova J."/>
        </authorList>
    </citation>
    <scope>NUCLEOTIDE SEQUENCE [LARGE SCALE GENOMIC DNA]</scope>
    <source>
        <strain evidence="3">cv. 10/8</strain>
        <tissue evidence="2">Leaf</tissue>
    </source>
</reference>
<dbReference type="Proteomes" id="UP000265520">
    <property type="component" value="Unassembled WGS sequence"/>
</dbReference>
<protein>
    <submittedName>
        <fullName evidence="2">Uncharacterized protein</fullName>
    </submittedName>
</protein>
<evidence type="ECO:0000256" key="1">
    <source>
        <dbReference type="SAM" id="MobiDB-lite"/>
    </source>
</evidence>
<keyword evidence="3" id="KW-1185">Reference proteome</keyword>